<dbReference type="InterPro" id="IPR011013">
    <property type="entry name" value="Gal_mutarotase_sf_dom"/>
</dbReference>
<evidence type="ECO:0000313" key="1">
    <source>
        <dbReference type="EMBL" id="AGM25307.1"/>
    </source>
</evidence>
<gene>
    <name evidence="1" type="ORF">SCHRY_v1c07310</name>
</gene>
<dbReference type="GO" id="GO:0016853">
    <property type="term" value="F:isomerase activity"/>
    <property type="evidence" value="ECO:0007669"/>
    <property type="project" value="InterPro"/>
</dbReference>
<evidence type="ECO:0000313" key="2">
    <source>
        <dbReference type="Proteomes" id="UP000013964"/>
    </source>
</evidence>
<dbReference type="SUPFAM" id="SSF74650">
    <property type="entry name" value="Galactose mutarotase-like"/>
    <property type="match status" value="1"/>
</dbReference>
<dbReference type="Gene3D" id="2.70.98.10">
    <property type="match status" value="1"/>
</dbReference>
<dbReference type="AlphaFoldDB" id="R4U1V0"/>
<dbReference type="RefSeq" id="WP_016339131.1">
    <property type="nucleotide sequence ID" value="NC_021280.1"/>
</dbReference>
<name>R4U1V0_9MOLU</name>
<dbReference type="PATRIC" id="fig|1276227.3.peg.736"/>
<dbReference type="Pfam" id="PF01263">
    <property type="entry name" value="Aldose_epim"/>
    <property type="match status" value="1"/>
</dbReference>
<sequence>MYLLENGDLQAKIAQEPFELFSLTKNGKEYIYQQNNSWKKSWPICFPIVGKLIDDQYLYRNQVYKMTGHGFFRAITKWQLLEHSATKLVVKYDGDDFLAIYPFRFCLTVTYELTTNGLINTVKVTNLGNEDLPYNFGWHPAFKVNPMIGKITFDHPAKVLEIPGGQFLGKELFGEILTEFDIKGHDFDQGQCYAIFDHKLTKVCVEDDIRKLEIGTKNYPNLLFWKVDNDAEFICVEPWDGHHDDYNFAKIPFNEKPWINHLKSQENKSYQLVITVKK</sequence>
<dbReference type="OrthoDB" id="9795355at2"/>
<organism evidence="1 2">
    <name type="scientific">Spiroplasma chrysopicola DF-1</name>
    <dbReference type="NCBI Taxonomy" id="1276227"/>
    <lineage>
        <taxon>Bacteria</taxon>
        <taxon>Bacillati</taxon>
        <taxon>Mycoplasmatota</taxon>
        <taxon>Mollicutes</taxon>
        <taxon>Entomoplasmatales</taxon>
        <taxon>Spiroplasmataceae</taxon>
        <taxon>Spiroplasma</taxon>
    </lineage>
</organism>
<reference evidence="1 2" key="1">
    <citation type="journal article" date="2013" name="Genome Biol. Evol.">
        <title>Complete genomes of two dipteran-associated spiroplasmas provided insights into the origin, dynamics, and impacts of viral invasion in spiroplasma.</title>
        <authorList>
            <person name="Ku C."/>
            <person name="Lo W.S."/>
            <person name="Chen L.L."/>
            <person name="Kuo C.H."/>
        </authorList>
    </citation>
    <scope>NUCLEOTIDE SEQUENCE [LARGE SCALE GENOMIC DNA]</scope>
    <source>
        <strain evidence="1 2">DF-1</strain>
    </source>
</reference>
<dbReference type="HOGENOM" id="CLU_057834_1_0_14"/>
<dbReference type="InterPro" id="IPR014718">
    <property type="entry name" value="GH-type_carb-bd"/>
</dbReference>
<dbReference type="GO" id="GO:0030246">
    <property type="term" value="F:carbohydrate binding"/>
    <property type="evidence" value="ECO:0007669"/>
    <property type="project" value="InterPro"/>
</dbReference>
<accession>R4U1V0</accession>
<protein>
    <submittedName>
        <fullName evidence="1">Aldose 1-epimerase family protein</fullName>
    </submittedName>
</protein>
<dbReference type="InterPro" id="IPR008183">
    <property type="entry name" value="Aldose_1/G6P_1-epimerase"/>
</dbReference>
<dbReference type="eggNOG" id="COG2017">
    <property type="taxonomic scope" value="Bacteria"/>
</dbReference>
<dbReference type="KEGG" id="scr:SCHRY_v1c07310"/>
<keyword evidence="2" id="KW-1185">Reference proteome</keyword>
<dbReference type="Proteomes" id="UP000013964">
    <property type="component" value="Chromosome"/>
</dbReference>
<proteinExistence type="predicted"/>
<dbReference type="EMBL" id="CP005077">
    <property type="protein sequence ID" value="AGM25307.1"/>
    <property type="molecule type" value="Genomic_DNA"/>
</dbReference>
<dbReference type="STRING" id="1276227.SCHRY_v1c07310"/>
<dbReference type="GO" id="GO:0005975">
    <property type="term" value="P:carbohydrate metabolic process"/>
    <property type="evidence" value="ECO:0007669"/>
    <property type="project" value="InterPro"/>
</dbReference>